<accession>A0A1K0IFQ7</accession>
<evidence type="ECO:0000313" key="1">
    <source>
        <dbReference type="EMBL" id="SCU76203.1"/>
    </source>
</evidence>
<dbReference type="EMBL" id="FMSH01000207">
    <property type="protein sequence ID" value="SCU76203.1"/>
    <property type="molecule type" value="Genomic_DNA"/>
</dbReference>
<proteinExistence type="predicted"/>
<protein>
    <recommendedName>
        <fullName evidence="2">Integrase</fullName>
    </recommendedName>
</protein>
<name>A0A1K0IFQ7_CUPNE</name>
<dbReference type="AlphaFoldDB" id="A0A1K0IFQ7"/>
<evidence type="ECO:0008006" key="2">
    <source>
        <dbReference type="Google" id="ProtNLM"/>
    </source>
</evidence>
<sequence length="90" mass="10353">MLTNCDYYFWQKARNERRAAGKPLSSLTHEDLLVYERFLTDPQPAARWVLAGSKKLARSHPEWRPLCRAIVASQRAPRDGDPECALRLAD</sequence>
<gene>
    <name evidence="1" type="ORF">CNECB9_2850003</name>
</gene>
<reference evidence="1" key="1">
    <citation type="submission" date="2016-09" db="EMBL/GenBank/DDBJ databases">
        <authorList>
            <person name="Capua I."/>
            <person name="De Benedictis P."/>
            <person name="Joannis T."/>
            <person name="Lombin L.H."/>
            <person name="Cattoli G."/>
        </authorList>
    </citation>
    <scope>NUCLEOTIDE SEQUENCE</scope>
    <source>
        <strain evidence="1">B9</strain>
    </source>
</reference>
<organism evidence="1">
    <name type="scientific">Cupriavidus necator</name>
    <name type="common">Alcaligenes eutrophus</name>
    <name type="synonym">Ralstonia eutropha</name>
    <dbReference type="NCBI Taxonomy" id="106590"/>
    <lineage>
        <taxon>Bacteria</taxon>
        <taxon>Pseudomonadati</taxon>
        <taxon>Pseudomonadota</taxon>
        <taxon>Betaproteobacteria</taxon>
        <taxon>Burkholderiales</taxon>
        <taxon>Burkholderiaceae</taxon>
        <taxon>Cupriavidus</taxon>
    </lineage>
</organism>